<dbReference type="AlphaFoldDB" id="A0A2P5I991"/>
<proteinExistence type="predicted"/>
<dbReference type="GO" id="GO:0052689">
    <property type="term" value="F:carboxylic ester hydrolase activity"/>
    <property type="evidence" value="ECO:0007669"/>
    <property type="project" value="UniProtKB-ARBA"/>
</dbReference>
<evidence type="ECO:0000313" key="5">
    <source>
        <dbReference type="EMBL" id="POS79058.1"/>
    </source>
</evidence>
<protein>
    <recommendedName>
        <fullName evidence="7">Cutinase</fullName>
    </recommendedName>
</protein>
<evidence type="ECO:0000256" key="4">
    <source>
        <dbReference type="SAM" id="SignalP"/>
    </source>
</evidence>
<keyword evidence="1" id="KW-0378">Hydrolase</keyword>
<dbReference type="SMART" id="SM01110">
    <property type="entry name" value="Cutinase"/>
    <property type="match status" value="1"/>
</dbReference>
<comment type="caution">
    <text evidence="5">The sequence shown here is derived from an EMBL/GenBank/DDBJ whole genome shotgun (WGS) entry which is preliminary data.</text>
</comment>
<dbReference type="EMBL" id="MAVT02000140">
    <property type="protein sequence ID" value="POS79058.1"/>
    <property type="molecule type" value="Genomic_DNA"/>
</dbReference>
<dbReference type="InParanoid" id="A0A2P5I991"/>
<evidence type="ECO:0000256" key="2">
    <source>
        <dbReference type="ARBA" id="ARBA00023157"/>
    </source>
</evidence>
<feature type="region of interest" description="Disordered" evidence="3">
    <location>
        <begin position="275"/>
        <end position="318"/>
    </location>
</feature>
<dbReference type="PANTHER" id="PTHR33630:SF13">
    <property type="entry name" value="ACETYLXYLAN ESTERASE"/>
    <property type="match status" value="1"/>
</dbReference>
<evidence type="ECO:0000313" key="6">
    <source>
        <dbReference type="Proteomes" id="UP000094444"/>
    </source>
</evidence>
<sequence>MPSSLSQTTRGIISALVLAGAVHAGDALVARDDTDALAYDEPSTDCHDVHVFLARGNNELPGAATRQTSLVTAICDGRKSCGWEDIDYVNPTDNKYAEACYEGAINGLKQIRSYGDDCPDSKLVLTGYSQGAHVIGDILGGGGGTFETMGGGEHMGQESNEDFVEGLDKDSSPGNQIVAAFLWGDTRHVAGQAYEALDGGDFEGWYPRNETEIKSLNKWSDILRTWCDARDGVCAFDTTAEVNYTYHWNYLELYSQDAADWLSIKLGEKEKTTATASASSSLRRPTATPSSSSTGDAEMTSTSTPTSTSDSDSESSAWRSESAPITSLVAFIGLMAAFFL</sequence>
<evidence type="ECO:0008006" key="7">
    <source>
        <dbReference type="Google" id="ProtNLM"/>
    </source>
</evidence>
<keyword evidence="4" id="KW-0732">Signal</keyword>
<feature type="chain" id="PRO_5015179518" description="Cutinase" evidence="4">
    <location>
        <begin position="28"/>
        <end position="340"/>
    </location>
</feature>
<dbReference type="SUPFAM" id="SSF53474">
    <property type="entry name" value="alpha/beta-Hydrolases"/>
    <property type="match status" value="1"/>
</dbReference>
<accession>A0A2P5I991</accession>
<dbReference type="Pfam" id="PF01083">
    <property type="entry name" value="Cutinase"/>
    <property type="match status" value="1"/>
</dbReference>
<name>A0A2P5I991_DIAHE</name>
<dbReference type="InterPro" id="IPR029058">
    <property type="entry name" value="AB_hydrolase_fold"/>
</dbReference>
<organism evidence="5 6">
    <name type="scientific">Diaporthe helianthi</name>
    <dbReference type="NCBI Taxonomy" id="158607"/>
    <lineage>
        <taxon>Eukaryota</taxon>
        <taxon>Fungi</taxon>
        <taxon>Dikarya</taxon>
        <taxon>Ascomycota</taxon>
        <taxon>Pezizomycotina</taxon>
        <taxon>Sordariomycetes</taxon>
        <taxon>Sordariomycetidae</taxon>
        <taxon>Diaporthales</taxon>
        <taxon>Diaporthaceae</taxon>
        <taxon>Diaporthe</taxon>
    </lineage>
</organism>
<evidence type="ECO:0000256" key="3">
    <source>
        <dbReference type="SAM" id="MobiDB-lite"/>
    </source>
</evidence>
<evidence type="ECO:0000256" key="1">
    <source>
        <dbReference type="ARBA" id="ARBA00022801"/>
    </source>
</evidence>
<gene>
    <name evidence="5" type="ORF">DHEL01_v202544</name>
</gene>
<reference evidence="5" key="1">
    <citation type="submission" date="2017-09" db="EMBL/GenBank/DDBJ databases">
        <title>Polyketide synthases of a Diaporthe helianthi virulent isolate.</title>
        <authorList>
            <person name="Baroncelli R."/>
        </authorList>
    </citation>
    <scope>NUCLEOTIDE SEQUENCE [LARGE SCALE GENOMIC DNA]</scope>
    <source>
        <strain evidence="5">7/96</strain>
    </source>
</reference>
<dbReference type="STRING" id="158607.A0A2P5I991"/>
<dbReference type="PANTHER" id="PTHR33630">
    <property type="entry name" value="CUTINASE RV1984C-RELATED-RELATED"/>
    <property type="match status" value="1"/>
</dbReference>
<feature type="signal peptide" evidence="4">
    <location>
        <begin position="1"/>
        <end position="27"/>
    </location>
</feature>
<keyword evidence="2" id="KW-1015">Disulfide bond</keyword>
<dbReference type="InterPro" id="IPR000675">
    <property type="entry name" value="Cutinase/axe"/>
</dbReference>
<dbReference type="OrthoDB" id="2586582at2759"/>
<keyword evidence="6" id="KW-1185">Reference proteome</keyword>
<dbReference type="Gene3D" id="3.40.50.1820">
    <property type="entry name" value="alpha/beta hydrolase"/>
    <property type="match status" value="1"/>
</dbReference>
<dbReference type="Proteomes" id="UP000094444">
    <property type="component" value="Unassembled WGS sequence"/>
</dbReference>